<sequence>MLSIRSLCATLFLAALAAATQCEVGRSGIYSPASNATLTLGQPFNLTFCSGAYFKTHTIDIDVVVYPCTTSPCGSFTGGEEAVHALAPEDSYGYHTNVTLYAIDGSQRTGQWAIGVLDHTSGYYTAGDVYEYFVPVRFVPGSDSKKRGY</sequence>
<dbReference type="RefSeq" id="XP_033578710.1">
    <property type="nucleotide sequence ID" value="XM_033719686.1"/>
</dbReference>
<dbReference type="Proteomes" id="UP000504636">
    <property type="component" value="Unplaced"/>
</dbReference>
<evidence type="ECO:0000256" key="1">
    <source>
        <dbReference type="SAM" id="SignalP"/>
    </source>
</evidence>
<dbReference type="GeneID" id="54460579"/>
<evidence type="ECO:0000313" key="2">
    <source>
        <dbReference type="EMBL" id="KAF2811746.1"/>
    </source>
</evidence>
<proteinExistence type="predicted"/>
<evidence type="ECO:0000313" key="3">
    <source>
        <dbReference type="Proteomes" id="UP000504636"/>
    </source>
</evidence>
<reference evidence="2 4" key="1">
    <citation type="journal article" date="2020" name="Stud. Mycol.">
        <title>101 Dothideomycetes genomes: a test case for predicting lifestyles and emergence of pathogens.</title>
        <authorList>
            <person name="Haridas S."/>
            <person name="Albert R."/>
            <person name="Binder M."/>
            <person name="Bloem J."/>
            <person name="Labutti K."/>
            <person name="Salamov A."/>
            <person name="Andreopoulos B."/>
            <person name="Baker S."/>
            <person name="Barry K."/>
            <person name="Bills G."/>
            <person name="Bluhm B."/>
            <person name="Cannon C."/>
            <person name="Castanera R."/>
            <person name="Culley D."/>
            <person name="Daum C."/>
            <person name="Ezra D."/>
            <person name="Gonzalez J."/>
            <person name="Henrissat B."/>
            <person name="Kuo A."/>
            <person name="Liang C."/>
            <person name="Lipzen A."/>
            <person name="Lutzoni F."/>
            <person name="Magnuson J."/>
            <person name="Mondo S."/>
            <person name="Nolan M."/>
            <person name="Ohm R."/>
            <person name="Pangilinan J."/>
            <person name="Park H.-J."/>
            <person name="Ramirez L."/>
            <person name="Alfaro M."/>
            <person name="Sun H."/>
            <person name="Tritt A."/>
            <person name="Yoshinaga Y."/>
            <person name="Zwiers L.-H."/>
            <person name="Turgeon B."/>
            <person name="Goodwin S."/>
            <person name="Spatafora J."/>
            <person name="Crous P."/>
            <person name="Grigoriev I."/>
        </authorList>
    </citation>
    <scope>NUCLEOTIDE SEQUENCE</scope>
    <source>
        <strain evidence="2 4">CBS 304.34</strain>
    </source>
</reference>
<dbReference type="OrthoDB" id="2915756at2759"/>
<organism evidence="2">
    <name type="scientific">Mytilinidion resinicola</name>
    <dbReference type="NCBI Taxonomy" id="574789"/>
    <lineage>
        <taxon>Eukaryota</taxon>
        <taxon>Fungi</taxon>
        <taxon>Dikarya</taxon>
        <taxon>Ascomycota</taxon>
        <taxon>Pezizomycotina</taxon>
        <taxon>Dothideomycetes</taxon>
        <taxon>Pleosporomycetidae</taxon>
        <taxon>Mytilinidiales</taxon>
        <taxon>Mytilinidiaceae</taxon>
        <taxon>Mytilinidion</taxon>
    </lineage>
</organism>
<evidence type="ECO:0000313" key="4">
    <source>
        <dbReference type="RefSeq" id="XP_033578710.1"/>
    </source>
</evidence>
<reference evidence="4" key="2">
    <citation type="submission" date="2020-04" db="EMBL/GenBank/DDBJ databases">
        <authorList>
            <consortium name="NCBI Genome Project"/>
        </authorList>
    </citation>
    <scope>NUCLEOTIDE SEQUENCE</scope>
    <source>
        <strain evidence="4">CBS 304.34</strain>
    </source>
</reference>
<dbReference type="AlphaFoldDB" id="A0A6A6YS24"/>
<gene>
    <name evidence="2 4" type="ORF">BDZ99DRAFT_461743</name>
</gene>
<accession>A0A6A6YS24</accession>
<name>A0A6A6YS24_9PEZI</name>
<dbReference type="EMBL" id="MU003698">
    <property type="protein sequence ID" value="KAF2811746.1"/>
    <property type="molecule type" value="Genomic_DNA"/>
</dbReference>
<feature type="chain" id="PRO_5044629345" evidence="1">
    <location>
        <begin position="23"/>
        <end position="149"/>
    </location>
</feature>
<protein>
    <submittedName>
        <fullName evidence="2 4">Uncharacterized protein</fullName>
    </submittedName>
</protein>
<keyword evidence="3" id="KW-1185">Reference proteome</keyword>
<keyword evidence="1" id="KW-0732">Signal</keyword>
<reference evidence="4" key="3">
    <citation type="submission" date="2025-04" db="UniProtKB">
        <authorList>
            <consortium name="RefSeq"/>
        </authorList>
    </citation>
    <scope>IDENTIFICATION</scope>
    <source>
        <strain evidence="4">CBS 304.34</strain>
    </source>
</reference>
<feature type="signal peptide" evidence="1">
    <location>
        <begin position="1"/>
        <end position="22"/>
    </location>
</feature>